<name>A0AAU8CSU2_9HYPH</name>
<evidence type="ECO:0000259" key="15">
    <source>
        <dbReference type="Pfam" id="PF17837"/>
    </source>
</evidence>
<keyword evidence="7" id="KW-0259">Enterobactin biosynthesis</keyword>
<dbReference type="InterPro" id="IPR037143">
    <property type="entry name" value="4-PPantetheinyl_Trfase_dom_sf"/>
</dbReference>
<evidence type="ECO:0000313" key="16">
    <source>
        <dbReference type="EMBL" id="XCG49643.1"/>
    </source>
</evidence>
<dbReference type="AlphaFoldDB" id="A0AAU8CSU2"/>
<keyword evidence="13" id="KW-0460">Magnesium</keyword>
<feature type="binding site" evidence="12">
    <location>
        <position position="76"/>
    </location>
    <ligand>
        <name>CoA</name>
        <dbReference type="ChEBI" id="CHEBI:57287"/>
    </ligand>
</feature>
<dbReference type="EMBL" id="CP159253">
    <property type="protein sequence ID" value="XCG49643.1"/>
    <property type="molecule type" value="Genomic_DNA"/>
</dbReference>
<dbReference type="SUPFAM" id="SSF56214">
    <property type="entry name" value="4'-phosphopantetheinyl transferase"/>
    <property type="match status" value="1"/>
</dbReference>
<dbReference type="GO" id="GO:0009239">
    <property type="term" value="P:enterobactin biosynthetic process"/>
    <property type="evidence" value="ECO:0007669"/>
    <property type="project" value="UniProtKB-KW"/>
</dbReference>
<evidence type="ECO:0000256" key="4">
    <source>
        <dbReference type="ARBA" id="ARBA00011503"/>
    </source>
</evidence>
<dbReference type="PANTHER" id="PTHR38096:SF1">
    <property type="entry name" value="ENTEROBACTIN SYNTHASE COMPONENT D"/>
    <property type="match status" value="1"/>
</dbReference>
<comment type="function">
    <text evidence="1">Involved in the biosynthesis of the siderophore enterobactin (enterochelin), which is a macrocyclic trimeric lactone of N-(2,3-dihydroxybenzoyl)-serine. The serine trilactone serves as a scaffolding for the three catechol functionalities that provide hexadentate coordination for the tightly ligated iron(2+) atoms. Plays an essential role in the assembly of the enterobactin by catalyzing the transfer of the 4'-phosphopantetheine (Ppant) moiety from coenzyme A to the apo-domains of both EntB (ArCP domain) and EntF (PCP domain) to yield their holo-forms which make them competent for the activation of 2,3-dihydroxybenzoate (DHB) and L-serine, respectively.</text>
</comment>
<feature type="binding site" evidence="12">
    <location>
        <position position="68"/>
    </location>
    <ligand>
        <name>CoA</name>
        <dbReference type="ChEBI" id="CHEBI:57287"/>
    </ligand>
</feature>
<comment type="catalytic activity">
    <reaction evidence="10">
        <text>apo-[aryl-carrier protein] + CoA = holo-[aryl-carrier protein] + adenosine 3',5'-bisphosphate + H(+)</text>
        <dbReference type="Rhea" id="RHEA:48404"/>
        <dbReference type="Rhea" id="RHEA-COMP:15903"/>
        <dbReference type="Rhea" id="RHEA-COMP:17557"/>
        <dbReference type="ChEBI" id="CHEBI:15378"/>
        <dbReference type="ChEBI" id="CHEBI:29999"/>
        <dbReference type="ChEBI" id="CHEBI:57287"/>
        <dbReference type="ChEBI" id="CHEBI:58343"/>
        <dbReference type="ChEBI" id="CHEBI:64479"/>
    </reaction>
</comment>
<feature type="binding site" evidence="12">
    <location>
        <position position="179"/>
    </location>
    <ligand>
        <name>CoA</name>
        <dbReference type="ChEBI" id="CHEBI:57287"/>
    </ligand>
</feature>
<dbReference type="PANTHER" id="PTHR38096">
    <property type="entry name" value="ENTEROBACTIN SYNTHASE COMPONENT D"/>
    <property type="match status" value="1"/>
</dbReference>
<feature type="domain" description="4'-phosphopantetheinyl transferase" evidence="14">
    <location>
        <begin position="131"/>
        <end position="214"/>
    </location>
</feature>
<accession>A0AAU8CSU2</accession>
<comment type="pathway">
    <text evidence="2">Siderophore biosynthesis; enterobactin biosynthesis.</text>
</comment>
<feature type="binding site" evidence="12">
    <location>
        <begin position="112"/>
        <end position="113"/>
    </location>
    <ligand>
        <name>CoA</name>
        <dbReference type="ChEBI" id="CHEBI:57287"/>
    </ligand>
</feature>
<organism evidence="16">
    <name type="scientific">Mesorhizobium sp. WSM2240</name>
    <dbReference type="NCBI Taxonomy" id="3228851"/>
    <lineage>
        <taxon>Bacteria</taxon>
        <taxon>Pseudomonadati</taxon>
        <taxon>Pseudomonadota</taxon>
        <taxon>Alphaproteobacteria</taxon>
        <taxon>Hyphomicrobiales</taxon>
        <taxon>Phyllobacteriaceae</taxon>
        <taxon>Mesorhizobium</taxon>
    </lineage>
</organism>
<dbReference type="GO" id="GO:0008897">
    <property type="term" value="F:holo-[acyl-carrier-protein] synthase activity"/>
    <property type="evidence" value="ECO:0007669"/>
    <property type="project" value="InterPro"/>
</dbReference>
<dbReference type="InterPro" id="IPR041354">
    <property type="entry name" value="4PPT_N"/>
</dbReference>
<dbReference type="InterPro" id="IPR008278">
    <property type="entry name" value="4-PPantetheinyl_Trfase_dom"/>
</dbReference>
<sequence>MTVFADLEFATLSARSRGFFTDVGLHDPGIHNAILVRGRFDLKSYSEDLFNVLALHCPASLSAAVAIRRAEFLAGRAMAHAALRALGQAAAEIPIGPGGAPLWPSSSAGSITHTRGHCACFAIANGNWRAGVDVEALASGHALDAILNMTINEDERALIARQVVLAPDRLASLVFSAKETLFKALYPVARRFFGFDCAELRTTPRNGQLRLHLTQTICPELIEGQHYDIRFSIAAGHVLTWLAVTHQHTSM</sequence>
<dbReference type="Gene3D" id="3.90.470.20">
    <property type="entry name" value="4'-phosphopantetheinyl transferase domain"/>
    <property type="match status" value="1"/>
</dbReference>
<evidence type="ECO:0000259" key="14">
    <source>
        <dbReference type="Pfam" id="PF01648"/>
    </source>
</evidence>
<keyword evidence="6 16" id="KW-0808">Transferase</keyword>
<dbReference type="PRINTS" id="PR01399">
    <property type="entry name" value="ENTSNTHTASED"/>
</dbReference>
<evidence type="ECO:0000256" key="5">
    <source>
        <dbReference type="ARBA" id="ARBA00019087"/>
    </source>
</evidence>
<evidence type="ECO:0000256" key="3">
    <source>
        <dbReference type="ARBA" id="ARBA00008342"/>
    </source>
</evidence>
<dbReference type="Pfam" id="PF01648">
    <property type="entry name" value="ACPS"/>
    <property type="match status" value="1"/>
</dbReference>
<feature type="binding site" evidence="13">
    <location>
        <position position="133"/>
    </location>
    <ligand>
        <name>Mg(2+)</name>
        <dbReference type="ChEBI" id="CHEBI:18420"/>
    </ligand>
</feature>
<gene>
    <name evidence="16" type="ORF">ABVK50_03240</name>
</gene>
<evidence type="ECO:0000256" key="2">
    <source>
        <dbReference type="ARBA" id="ARBA00004993"/>
    </source>
</evidence>
<comment type="catalytic activity">
    <reaction evidence="11">
        <text>apo-[peptidyl-carrier protein] + CoA = holo-[peptidyl-carrier protein] + adenosine 3',5'-bisphosphate + H(+)</text>
        <dbReference type="Rhea" id="RHEA:46228"/>
        <dbReference type="Rhea" id="RHEA-COMP:11479"/>
        <dbReference type="Rhea" id="RHEA-COMP:11480"/>
        <dbReference type="ChEBI" id="CHEBI:15378"/>
        <dbReference type="ChEBI" id="CHEBI:29999"/>
        <dbReference type="ChEBI" id="CHEBI:57287"/>
        <dbReference type="ChEBI" id="CHEBI:58343"/>
        <dbReference type="ChEBI" id="CHEBI:64479"/>
    </reaction>
</comment>
<evidence type="ECO:0000256" key="13">
    <source>
        <dbReference type="PIRSR" id="PIRSR603542-2"/>
    </source>
</evidence>
<evidence type="ECO:0000256" key="9">
    <source>
        <dbReference type="ARBA" id="ARBA00031996"/>
    </source>
</evidence>
<dbReference type="Pfam" id="PF17837">
    <property type="entry name" value="4PPT_N"/>
    <property type="match status" value="1"/>
</dbReference>
<dbReference type="InterPro" id="IPR003542">
    <property type="entry name" value="Enbac_synth_compD-like"/>
</dbReference>
<evidence type="ECO:0000256" key="12">
    <source>
        <dbReference type="PIRSR" id="PIRSR603542-1"/>
    </source>
</evidence>
<evidence type="ECO:0000256" key="10">
    <source>
        <dbReference type="ARBA" id="ARBA00049176"/>
    </source>
</evidence>
<protein>
    <recommendedName>
        <fullName evidence="5">Enterobactin synthase component D</fullName>
    </recommendedName>
    <alternativeName>
        <fullName evidence="8">4'-phosphopantetheinyl transferase EntD</fullName>
    </alternativeName>
    <alternativeName>
        <fullName evidence="9">Enterochelin synthase D</fullName>
    </alternativeName>
</protein>
<proteinExistence type="inferred from homology"/>
<evidence type="ECO:0000256" key="7">
    <source>
        <dbReference type="ARBA" id="ARBA00023191"/>
    </source>
</evidence>
<feature type="binding site" evidence="12">
    <location>
        <position position="183"/>
    </location>
    <ligand>
        <name>CoA</name>
        <dbReference type="ChEBI" id="CHEBI:57287"/>
    </ligand>
</feature>
<reference evidence="16" key="1">
    <citation type="submission" date="2024-06" db="EMBL/GenBank/DDBJ databases">
        <title>Mesorhizobium karijinii sp. nov., a symbiont of the iconic Swainsona formosa from arid Australia.</title>
        <authorList>
            <person name="Hill Y.J."/>
            <person name="Watkin E.L.J."/>
            <person name="O'Hara G.W."/>
            <person name="Terpolilli J."/>
            <person name="Tye M.L."/>
            <person name="Kohlmeier M.G."/>
        </authorList>
    </citation>
    <scope>NUCLEOTIDE SEQUENCE</scope>
    <source>
        <strain evidence="16">WSM2240</strain>
    </source>
</reference>
<comment type="subunit">
    <text evidence="4">EntB, EntD, EntE, and EntF form a multienzyme complex called enterobactin synthase.</text>
</comment>
<evidence type="ECO:0000256" key="1">
    <source>
        <dbReference type="ARBA" id="ARBA00003937"/>
    </source>
</evidence>
<evidence type="ECO:0000256" key="8">
    <source>
        <dbReference type="ARBA" id="ARBA00029894"/>
    </source>
</evidence>
<comment type="similarity">
    <text evidence="3">Belongs to the P-Pant transferase superfamily. EntD family.</text>
</comment>
<evidence type="ECO:0000256" key="6">
    <source>
        <dbReference type="ARBA" id="ARBA00022679"/>
    </source>
</evidence>
<feature type="binding site" evidence="12">
    <location>
        <position position="133"/>
    </location>
    <ligand>
        <name>CoA</name>
        <dbReference type="ChEBI" id="CHEBI:57287"/>
    </ligand>
</feature>
<dbReference type="GO" id="GO:0000287">
    <property type="term" value="F:magnesium ion binding"/>
    <property type="evidence" value="ECO:0007669"/>
    <property type="project" value="InterPro"/>
</dbReference>
<evidence type="ECO:0000256" key="11">
    <source>
        <dbReference type="ARBA" id="ARBA00049191"/>
    </source>
</evidence>
<feature type="binding site" evidence="13">
    <location>
        <position position="135"/>
    </location>
    <ligand>
        <name>Mg(2+)</name>
        <dbReference type="ChEBI" id="CHEBI:18420"/>
    </ligand>
</feature>
<dbReference type="GO" id="GO:0009366">
    <property type="term" value="C:enterobactin synthetase complex"/>
    <property type="evidence" value="ECO:0007669"/>
    <property type="project" value="InterPro"/>
</dbReference>
<dbReference type="GO" id="GO:0005886">
    <property type="term" value="C:plasma membrane"/>
    <property type="evidence" value="ECO:0007669"/>
    <property type="project" value="TreeGrafter"/>
</dbReference>
<dbReference type="RefSeq" id="WP_353642823.1">
    <property type="nucleotide sequence ID" value="NZ_CP159253.1"/>
</dbReference>
<comment type="cofactor">
    <cofactor evidence="13">
        <name>Mg(2+)</name>
        <dbReference type="ChEBI" id="CHEBI:18420"/>
    </cofactor>
</comment>
<feature type="domain" description="4'-phosphopantetheinyl transferase N-terminal" evidence="15">
    <location>
        <begin position="61"/>
        <end position="121"/>
    </location>
</feature>
<keyword evidence="13" id="KW-0479">Metal-binding</keyword>